<keyword evidence="4" id="KW-1185">Reference proteome</keyword>
<evidence type="ECO:0008006" key="5">
    <source>
        <dbReference type="Google" id="ProtNLM"/>
    </source>
</evidence>
<evidence type="ECO:0000313" key="4">
    <source>
        <dbReference type="Proteomes" id="UP000067738"/>
    </source>
</evidence>
<dbReference type="GeneID" id="26736219"/>
<evidence type="ECO:0000256" key="2">
    <source>
        <dbReference type="SAM" id="Phobius"/>
    </source>
</evidence>
<evidence type="ECO:0000313" key="3">
    <source>
        <dbReference type="EMBL" id="ALT69045.1"/>
    </source>
</evidence>
<dbReference type="AlphaFoldDB" id="A0A0U2SJD0"/>
<keyword evidence="2" id="KW-0472">Membrane</keyword>
<sequence>MDTKNIIIIILICAIVALSTYFLTVNMLMNQNQTNQSVNTTNNTTNIVNVEKVSQEDQSSSSSASSGSSKSNDNYVRDSNGNIMYAHTDAPGADGSYSVPMTKDGHYSYKATDEPNSPSGYWVDKS</sequence>
<accession>A0A0U2SJD0</accession>
<feature type="compositionally biased region" description="Low complexity" evidence="1">
    <location>
        <begin position="59"/>
        <end position="71"/>
    </location>
</feature>
<dbReference type="KEGG" id="mmil:sm9_1264"/>
<proteinExistence type="predicted"/>
<dbReference type="Proteomes" id="UP000067738">
    <property type="component" value="Chromosome"/>
</dbReference>
<evidence type="ECO:0000256" key="1">
    <source>
        <dbReference type="SAM" id="MobiDB-lite"/>
    </source>
</evidence>
<keyword evidence="2" id="KW-0812">Transmembrane</keyword>
<feature type="compositionally biased region" description="Basic and acidic residues" evidence="1">
    <location>
        <begin position="103"/>
        <end position="113"/>
    </location>
</feature>
<feature type="compositionally biased region" description="Low complexity" evidence="1">
    <location>
        <begin position="34"/>
        <end position="50"/>
    </location>
</feature>
<name>A0A0U2SJD0_9EURY</name>
<gene>
    <name evidence="3" type="ORF">sm9_1264</name>
</gene>
<feature type="compositionally biased region" description="Polar residues" evidence="1">
    <location>
        <begin position="72"/>
        <end position="82"/>
    </location>
</feature>
<keyword evidence="2" id="KW-1133">Transmembrane helix</keyword>
<feature type="transmembrane region" description="Helical" evidence="2">
    <location>
        <begin position="6"/>
        <end position="29"/>
    </location>
</feature>
<protein>
    <recommendedName>
        <fullName evidence="5">Adhesin-like protein</fullName>
    </recommendedName>
</protein>
<reference evidence="3 4" key="1">
    <citation type="submission" date="2015-04" db="EMBL/GenBank/DDBJ databases">
        <title>The complete genome sequence of the rumen methanogen Methanobrevibacter millerae SM9.</title>
        <authorList>
            <person name="Leahy S.C."/>
            <person name="Kelly W.J."/>
            <person name="Pacheco D.M."/>
            <person name="Li D."/>
            <person name="Altermann E."/>
            <person name="Attwood G.T."/>
        </authorList>
    </citation>
    <scope>NUCLEOTIDE SEQUENCE [LARGE SCALE GENOMIC DNA]</scope>
    <source>
        <strain evidence="3 4">SM9</strain>
    </source>
</reference>
<dbReference type="RefSeq" id="WP_058739310.1">
    <property type="nucleotide sequence ID" value="NZ_CP011266.1"/>
</dbReference>
<dbReference type="PATRIC" id="fig|230361.4.peg.1308"/>
<feature type="region of interest" description="Disordered" evidence="1">
    <location>
        <begin position="34"/>
        <end position="126"/>
    </location>
</feature>
<dbReference type="EMBL" id="CP011266">
    <property type="protein sequence ID" value="ALT69045.1"/>
    <property type="molecule type" value="Genomic_DNA"/>
</dbReference>
<organism evidence="3 4">
    <name type="scientific">Methanobrevibacter millerae</name>
    <dbReference type="NCBI Taxonomy" id="230361"/>
    <lineage>
        <taxon>Archaea</taxon>
        <taxon>Methanobacteriati</taxon>
        <taxon>Methanobacteriota</taxon>
        <taxon>Methanomada group</taxon>
        <taxon>Methanobacteria</taxon>
        <taxon>Methanobacteriales</taxon>
        <taxon>Methanobacteriaceae</taxon>
        <taxon>Methanobrevibacter</taxon>
    </lineage>
</organism>